<dbReference type="OrthoDB" id="151598at2"/>
<dbReference type="SUPFAM" id="SSF53474">
    <property type="entry name" value="alpha/beta-Hydrolases"/>
    <property type="match status" value="1"/>
</dbReference>
<dbReference type="InterPro" id="IPR000073">
    <property type="entry name" value="AB_hydrolase_1"/>
</dbReference>
<dbReference type="Proteomes" id="UP000256388">
    <property type="component" value="Unassembled WGS sequence"/>
</dbReference>
<dbReference type="PRINTS" id="PR00412">
    <property type="entry name" value="EPOXHYDRLASE"/>
</dbReference>
<comment type="caution">
    <text evidence="2">The sequence shown here is derived from an EMBL/GenBank/DDBJ whole genome shotgun (WGS) entry which is preliminary data.</text>
</comment>
<dbReference type="InterPro" id="IPR050266">
    <property type="entry name" value="AB_hydrolase_sf"/>
</dbReference>
<proteinExistence type="predicted"/>
<dbReference type="AlphaFoldDB" id="A0A347ZRI4"/>
<dbReference type="EMBL" id="QUMS01000001">
    <property type="protein sequence ID" value="REG11528.1"/>
    <property type="molecule type" value="Genomic_DNA"/>
</dbReference>
<feature type="domain" description="AB hydrolase-1" evidence="1">
    <location>
        <begin position="60"/>
        <end position="295"/>
    </location>
</feature>
<evidence type="ECO:0000313" key="2">
    <source>
        <dbReference type="EMBL" id="REG11528.1"/>
    </source>
</evidence>
<organism evidence="2 3">
    <name type="scientific">Pelolinea submarina</name>
    <dbReference type="NCBI Taxonomy" id="913107"/>
    <lineage>
        <taxon>Bacteria</taxon>
        <taxon>Bacillati</taxon>
        <taxon>Chloroflexota</taxon>
        <taxon>Anaerolineae</taxon>
        <taxon>Anaerolineales</taxon>
        <taxon>Anaerolineaceae</taxon>
        <taxon>Pelolinea</taxon>
    </lineage>
</organism>
<dbReference type="InterPro" id="IPR000639">
    <property type="entry name" value="Epox_hydrolase-like"/>
</dbReference>
<dbReference type="PANTHER" id="PTHR43798:SF33">
    <property type="entry name" value="HYDROLASE, PUTATIVE (AFU_ORTHOLOGUE AFUA_2G14860)-RELATED"/>
    <property type="match status" value="1"/>
</dbReference>
<gene>
    <name evidence="2" type="ORF">DFR64_1418</name>
</gene>
<dbReference type="Gene3D" id="3.40.50.1820">
    <property type="entry name" value="alpha/beta hydrolase"/>
    <property type="match status" value="1"/>
</dbReference>
<dbReference type="Pfam" id="PF00561">
    <property type="entry name" value="Abhydrolase_1"/>
    <property type="match status" value="1"/>
</dbReference>
<accession>A0A347ZRI4</accession>
<protein>
    <submittedName>
        <fullName evidence="2">Pimeloyl-ACP methyl ester carboxylesterase</fullName>
    </submittedName>
</protein>
<dbReference type="PRINTS" id="PR00111">
    <property type="entry name" value="ABHYDROLASE"/>
</dbReference>
<dbReference type="RefSeq" id="WP_116224656.1">
    <property type="nucleotide sequence ID" value="NZ_AP018437.1"/>
</dbReference>
<dbReference type="GO" id="GO:0003824">
    <property type="term" value="F:catalytic activity"/>
    <property type="evidence" value="ECO:0007669"/>
    <property type="project" value="InterPro"/>
</dbReference>
<dbReference type="InterPro" id="IPR029058">
    <property type="entry name" value="AB_hydrolase_fold"/>
</dbReference>
<evidence type="ECO:0000313" key="3">
    <source>
        <dbReference type="Proteomes" id="UP000256388"/>
    </source>
</evidence>
<dbReference type="GO" id="GO:0016020">
    <property type="term" value="C:membrane"/>
    <property type="evidence" value="ECO:0007669"/>
    <property type="project" value="TreeGrafter"/>
</dbReference>
<keyword evidence="3" id="KW-1185">Reference proteome</keyword>
<name>A0A347ZRI4_9CHLR</name>
<dbReference type="PANTHER" id="PTHR43798">
    <property type="entry name" value="MONOACYLGLYCEROL LIPASE"/>
    <property type="match status" value="1"/>
</dbReference>
<reference evidence="2 3" key="1">
    <citation type="submission" date="2018-08" db="EMBL/GenBank/DDBJ databases">
        <title>Genomic Encyclopedia of Type Strains, Phase IV (KMG-IV): sequencing the most valuable type-strain genomes for metagenomic binning, comparative biology and taxonomic classification.</title>
        <authorList>
            <person name="Goeker M."/>
        </authorList>
    </citation>
    <scope>NUCLEOTIDE SEQUENCE [LARGE SCALE GENOMIC DNA]</scope>
    <source>
        <strain evidence="2 3">DSM 23923</strain>
    </source>
</reference>
<evidence type="ECO:0000259" key="1">
    <source>
        <dbReference type="Pfam" id="PF00561"/>
    </source>
</evidence>
<sequence>MKIFLSILLITAALLTLAYFIFRTEHETLDDNARASASGQFIRLSKGMVHYQLGGNPDEPLVVLVHGFSTPSYIWDPTYQTLIDSGFSVLRFDLYGRGYSDRPVVDYNIDLFVNQLGELLEKLEITQPVHLVGLSMGGPIVAEYANRHPESLRSLTLIDPLVTNMFASGTFPLTLPGVGEYLMAVVMEPFYLPHSQSGDLVHPENFPDWESQYKVQTRYKGFGQAVLSTMRCIAKDDTLAIYKALAEKGLPILIIRGKEDQTISLEDINLLREMVPEHQFHEIEAAGHIPHYEQPQVVNPLLADFFAQNG</sequence>